<proteinExistence type="predicted"/>
<dbReference type="GO" id="GO:0006032">
    <property type="term" value="P:chitin catabolic process"/>
    <property type="evidence" value="ECO:0007669"/>
    <property type="project" value="UniProtKB-KW"/>
</dbReference>
<evidence type="ECO:0000256" key="2">
    <source>
        <dbReference type="ARBA" id="ARBA00022729"/>
    </source>
</evidence>
<gene>
    <name evidence="13" type="ORF">CVT25_011220</name>
</gene>
<dbReference type="GO" id="GO:0008061">
    <property type="term" value="F:chitin binding"/>
    <property type="evidence" value="ECO:0007669"/>
    <property type="project" value="InterPro"/>
</dbReference>
<feature type="region of interest" description="Disordered" evidence="10">
    <location>
        <begin position="48"/>
        <end position="90"/>
    </location>
</feature>
<dbReference type="InterPro" id="IPR050314">
    <property type="entry name" value="Glycosyl_Hydrlase_18"/>
</dbReference>
<dbReference type="EMBL" id="NHYD01002086">
    <property type="protein sequence ID" value="PPQ88418.1"/>
    <property type="molecule type" value="Genomic_DNA"/>
</dbReference>
<feature type="chain" id="PRO_5019092152" description="GH18 domain-containing protein" evidence="11">
    <location>
        <begin position="28"/>
        <end position="1455"/>
    </location>
</feature>
<name>A0A409XC92_PSICY</name>
<dbReference type="SUPFAM" id="SSF51445">
    <property type="entry name" value="(Trans)glycosidases"/>
    <property type="match status" value="1"/>
</dbReference>
<keyword evidence="3 9" id="KW-0378">Hydrolase</keyword>
<keyword evidence="2 11" id="KW-0732">Signal</keyword>
<organism evidence="13 14">
    <name type="scientific">Psilocybe cyanescens</name>
    <dbReference type="NCBI Taxonomy" id="93625"/>
    <lineage>
        <taxon>Eukaryota</taxon>
        <taxon>Fungi</taxon>
        <taxon>Dikarya</taxon>
        <taxon>Basidiomycota</taxon>
        <taxon>Agaricomycotina</taxon>
        <taxon>Agaricomycetes</taxon>
        <taxon>Agaricomycetidae</taxon>
        <taxon>Agaricales</taxon>
        <taxon>Agaricineae</taxon>
        <taxon>Strophariaceae</taxon>
        <taxon>Psilocybe</taxon>
    </lineage>
</organism>
<dbReference type="STRING" id="93625.A0A409XC92"/>
<feature type="compositionally biased region" description="Acidic residues" evidence="10">
    <location>
        <begin position="1115"/>
        <end position="1125"/>
    </location>
</feature>
<keyword evidence="4" id="KW-0146">Chitin degradation</keyword>
<evidence type="ECO:0000256" key="10">
    <source>
        <dbReference type="SAM" id="MobiDB-lite"/>
    </source>
</evidence>
<dbReference type="SMART" id="SM00636">
    <property type="entry name" value="Glyco_18"/>
    <property type="match status" value="1"/>
</dbReference>
<feature type="signal peptide" evidence="11">
    <location>
        <begin position="1"/>
        <end position="27"/>
    </location>
</feature>
<dbReference type="InterPro" id="IPR001579">
    <property type="entry name" value="Glyco_hydro_18_chit_AS"/>
</dbReference>
<protein>
    <recommendedName>
        <fullName evidence="12">GH18 domain-containing protein</fullName>
    </recommendedName>
</protein>
<dbReference type="InterPro" id="IPR011583">
    <property type="entry name" value="Chitinase_II/V-like_cat"/>
</dbReference>
<evidence type="ECO:0000256" key="5">
    <source>
        <dbReference type="ARBA" id="ARBA00023180"/>
    </source>
</evidence>
<sequence>MQQFPPHPVLKFLVFLGLLSLCAEVLAIKLVDVTPSVKRYRRNLEEGFKRKRQAERSKPIPPPSSNNRKPSRALGNPTASNFPSNTRHKRQDLNLSCNNVTVTPPGFDGSCGPGRPCPNGACWASARVCDAWFPENIPSSGYTHLNYAFASIDPNTFQVVPASSSDIPQYSTFTGLKQANPDLKTYISVGGWSFNDPPTQHIFSNTASSAANQQAFASSLVKFMIQYGFDGVDIDWEYPVACERGGVDADMQNMVLLFKTIRKTFDSSGHTFGLTFTAPSSFWYLQHFDLLGLLSSADWVNLMSYDLHGVWDAKDVYIGSVVQAHTNLTEIAQSVQLFQRVGVPLEKVVLGIGFYGRTFQLTDPSCTKPGCHFSGPAPGGPCTASDGILSFSEIEQTISQSNSTPVYDKTAQVKYLVYDENNWVSYDDTVTFQAKVDWAKGAGLGGLMVWAVDLDDFNSTANSALLGTSIQDNQIPSAHDLNSDDGQNCMLADCGDNCPSGYVQMTDVTDGKLADPTSACGGKSVGQKVYVCLEMAFKTSTNISLPFGDNVDGTQSKNCNDNVCPPGTFVKDRSYYGDTGLFHACWAQEKSLCCKPPKGASTTSPFDPDDLFPNPPSDGDLSWDLQDDPIDSDAPDGGDAADDNSFGLLALDGPSNLLSDVGISSDWVVLGCQDRSDNLQKVVAFCSKPEDDPTSGCSAVFESGAKNTIVKMPPGCGGSFARLAHLEINADLSVPSKHANQKPSENPVYEMHFDFNFHLLSETRTAEDGEVLLRADVTTLPGYWAEIDTADPGSSVRRDLEERWFGAFDDWLRRLTKVQSDTSADLIMQKSFSSVLFSASQHCESDDGTLTFDASISITAQGQATAHLNYGFYLEGSLFPFNVDAAYVYANSDASTSLGFQNLLGQEHVSLGLVGGTQTPVDQGSSNVGSQDYGWTVQPTLDVELGGDLSVHVIPEGAVVFVIFPGTPAEIGAQATVTVDGAITMSFTANTQGVEAHIGAQVDFLAGASGLGNTVGPYNFYHQEFTLYQQSLSFAESTRRSLPIYPDLASDRLALDLPSGMTLKQSRKSKTSRLGSRDSNLEPRGLFSGLFNCPQQKNDTGSSGSCGDALADSVPDPDPDDGDNELETRSDTHIGNMPLKPQIETTMDMLRSTFMSPFGTQGTILSSALAAIQPTGTDEMPVLMGIANSAKEAFIAGQKEFRTLANMQLASKDASAVLFLLRAAGVATDYMQDKTIELEFKIRANSVRQLWITFIAEYEAAFPPAQNFDISTAYRNWINGLLTGFNSRAALFLANAKTALVGKIPAGQTTVTVDLPIKVGPSQKLIIFEIGSVFGADDMRELINGAANTSHYGVIYNVKPGLWALKEGSNNEPPFTATWASDGHIDYNALPQVSLVSPLDLEGVEWKKVHDDYFNSTVGCLLALEVAQEFEEVGIDNATNAYADLGVVVPGGFIC</sequence>
<accession>A0A409XC92</accession>
<feature type="compositionally biased region" description="Acidic residues" evidence="10">
    <location>
        <begin position="625"/>
        <end position="641"/>
    </location>
</feature>
<dbReference type="Pfam" id="PF00704">
    <property type="entry name" value="Glyco_hydro_18"/>
    <property type="match status" value="1"/>
</dbReference>
<dbReference type="Proteomes" id="UP000283269">
    <property type="component" value="Unassembled WGS sequence"/>
</dbReference>
<dbReference type="GO" id="GO:0000272">
    <property type="term" value="P:polysaccharide catabolic process"/>
    <property type="evidence" value="ECO:0007669"/>
    <property type="project" value="UniProtKB-KW"/>
</dbReference>
<dbReference type="InterPro" id="IPR029070">
    <property type="entry name" value="Chitinase_insertion_sf"/>
</dbReference>
<evidence type="ECO:0000256" key="6">
    <source>
        <dbReference type="ARBA" id="ARBA00023277"/>
    </source>
</evidence>
<keyword evidence="6" id="KW-0119">Carbohydrate metabolism</keyword>
<feature type="region of interest" description="Disordered" evidence="10">
    <location>
        <begin position="604"/>
        <end position="641"/>
    </location>
</feature>
<evidence type="ECO:0000256" key="11">
    <source>
        <dbReference type="SAM" id="SignalP"/>
    </source>
</evidence>
<evidence type="ECO:0000256" key="4">
    <source>
        <dbReference type="ARBA" id="ARBA00023024"/>
    </source>
</evidence>
<evidence type="ECO:0000256" key="9">
    <source>
        <dbReference type="RuleBase" id="RU000489"/>
    </source>
</evidence>
<keyword evidence="8" id="KW-0624">Polysaccharide degradation</keyword>
<evidence type="ECO:0000313" key="14">
    <source>
        <dbReference type="Proteomes" id="UP000283269"/>
    </source>
</evidence>
<dbReference type="Gene3D" id="3.20.20.80">
    <property type="entry name" value="Glycosidases"/>
    <property type="match status" value="1"/>
</dbReference>
<dbReference type="OrthoDB" id="73875at2759"/>
<dbReference type="InterPro" id="IPR017853">
    <property type="entry name" value="GH"/>
</dbReference>
<keyword evidence="7 9" id="KW-0326">Glycosidase</keyword>
<feature type="compositionally biased region" description="Basic and acidic residues" evidence="10">
    <location>
        <begin position="48"/>
        <end position="58"/>
    </location>
</feature>
<keyword evidence="5" id="KW-0325">Glycoprotein</keyword>
<dbReference type="GO" id="GO:0008843">
    <property type="term" value="F:endochitinase activity"/>
    <property type="evidence" value="ECO:0007669"/>
    <property type="project" value="UniProtKB-EC"/>
</dbReference>
<dbReference type="SUPFAM" id="SSF54556">
    <property type="entry name" value="Chitinase insertion domain"/>
    <property type="match status" value="1"/>
</dbReference>
<dbReference type="PANTHER" id="PTHR11177:SF397">
    <property type="entry name" value="CHITINASE"/>
    <property type="match status" value="1"/>
</dbReference>
<dbReference type="PROSITE" id="PS51910">
    <property type="entry name" value="GH18_2"/>
    <property type="match status" value="1"/>
</dbReference>
<dbReference type="InParanoid" id="A0A409XC92"/>
<comment type="caution">
    <text evidence="13">The sequence shown here is derived from an EMBL/GenBank/DDBJ whole genome shotgun (WGS) entry which is preliminary data.</text>
</comment>
<dbReference type="PROSITE" id="PS01095">
    <property type="entry name" value="GH18_1"/>
    <property type="match status" value="1"/>
</dbReference>
<evidence type="ECO:0000256" key="3">
    <source>
        <dbReference type="ARBA" id="ARBA00022801"/>
    </source>
</evidence>
<feature type="compositionally biased region" description="Polar residues" evidence="10">
    <location>
        <begin position="1093"/>
        <end position="1105"/>
    </location>
</feature>
<dbReference type="InterPro" id="IPR001223">
    <property type="entry name" value="Glyco_hydro18_cat"/>
</dbReference>
<evidence type="ECO:0000256" key="7">
    <source>
        <dbReference type="ARBA" id="ARBA00023295"/>
    </source>
</evidence>
<evidence type="ECO:0000256" key="1">
    <source>
        <dbReference type="ARBA" id="ARBA00000822"/>
    </source>
</evidence>
<evidence type="ECO:0000256" key="8">
    <source>
        <dbReference type="ARBA" id="ARBA00023326"/>
    </source>
</evidence>
<reference evidence="13 14" key="1">
    <citation type="journal article" date="2018" name="Evol. Lett.">
        <title>Horizontal gene cluster transfer increased hallucinogenic mushroom diversity.</title>
        <authorList>
            <person name="Reynolds H.T."/>
            <person name="Vijayakumar V."/>
            <person name="Gluck-Thaler E."/>
            <person name="Korotkin H.B."/>
            <person name="Matheny P.B."/>
            <person name="Slot J.C."/>
        </authorList>
    </citation>
    <scope>NUCLEOTIDE SEQUENCE [LARGE SCALE GENOMIC DNA]</scope>
    <source>
        <strain evidence="13 14">2631</strain>
    </source>
</reference>
<evidence type="ECO:0000259" key="12">
    <source>
        <dbReference type="PROSITE" id="PS51910"/>
    </source>
</evidence>
<evidence type="ECO:0000313" key="13">
    <source>
        <dbReference type="EMBL" id="PPQ88418.1"/>
    </source>
</evidence>
<feature type="region of interest" description="Disordered" evidence="10">
    <location>
        <begin position="1059"/>
        <end position="1140"/>
    </location>
</feature>
<dbReference type="Gene3D" id="3.10.50.10">
    <property type="match status" value="1"/>
</dbReference>
<keyword evidence="14" id="KW-1185">Reference proteome</keyword>
<dbReference type="PANTHER" id="PTHR11177">
    <property type="entry name" value="CHITINASE"/>
    <property type="match status" value="1"/>
</dbReference>
<dbReference type="FunFam" id="3.10.50.10:FF:000003">
    <property type="entry name" value="Class V chitinase CHIT5b"/>
    <property type="match status" value="1"/>
</dbReference>
<feature type="domain" description="GH18" evidence="12">
    <location>
        <begin position="118"/>
        <end position="468"/>
    </location>
</feature>
<comment type="catalytic activity">
    <reaction evidence="1">
        <text>Random endo-hydrolysis of N-acetyl-beta-D-glucosaminide (1-&gt;4)-beta-linkages in chitin and chitodextrins.</text>
        <dbReference type="EC" id="3.2.1.14"/>
    </reaction>
</comment>